<dbReference type="PANTHER" id="PTHR14155">
    <property type="entry name" value="RING FINGER DOMAIN-CONTAINING"/>
    <property type="match status" value="1"/>
</dbReference>
<keyword evidence="4 8" id="KW-0863">Zinc-finger</keyword>
<feature type="region of interest" description="Disordered" evidence="9">
    <location>
        <begin position="318"/>
        <end position="346"/>
    </location>
</feature>
<comment type="similarity">
    <text evidence="7">Belongs to the RING-type zinc finger family. ATL subfamily.</text>
</comment>
<feature type="compositionally biased region" description="Polar residues" evidence="9">
    <location>
        <begin position="320"/>
        <end position="329"/>
    </location>
</feature>
<dbReference type="Pfam" id="PF13639">
    <property type="entry name" value="zf-RING_2"/>
    <property type="match status" value="1"/>
</dbReference>
<evidence type="ECO:0000256" key="7">
    <source>
        <dbReference type="ARBA" id="ARBA00024209"/>
    </source>
</evidence>
<dbReference type="EC" id="2.3.2.27" evidence="2"/>
<dbReference type="CDD" id="cd16461">
    <property type="entry name" value="RING-H2_EL5-like"/>
    <property type="match status" value="1"/>
</dbReference>
<evidence type="ECO:0000313" key="14">
    <source>
        <dbReference type="Proteomes" id="UP000826656"/>
    </source>
</evidence>
<feature type="transmembrane region" description="Helical" evidence="10">
    <location>
        <begin position="45"/>
        <end position="69"/>
    </location>
</feature>
<keyword evidence="10" id="KW-1133">Transmembrane helix</keyword>
<keyword evidence="10" id="KW-0812">Transmembrane</keyword>
<evidence type="ECO:0000256" key="6">
    <source>
        <dbReference type="ARBA" id="ARBA00022833"/>
    </source>
</evidence>
<keyword evidence="10" id="KW-0472">Membrane</keyword>
<sequence>MKHKTNIFYFVLCFFCVVAKAGTTLDTPSLPPTTLTHPIDPSNVQISPTLAVILACLVLILFAGVFIYMRRMSPDSFDHSLGFHFLRNRPPVNRGLDPEIIKTFPVFVYSDVKSLNLGKSILECAVCLNEFEDEETLRLLPNCHHVFHPECIDAWLAFRTTCPVCRTNLKTKPIKPTDPQHENSVTDRIIDIHMTSVVGPEEVNNASPQKSIDSHNIPNCSNAKRKTPDFLSITRKSPTPTRTNILRMFNRSHSTGHSLIQPGQNCERFTLKLPEDARKRLMELSLSRAYNNGEVLSLERSTSSKGYRFEPGNGRFKFLSTPNLLSNKPGSPKEEKSEKEPKNLLRSVKSPLSLLCVTEKEEETGERSFTYLRSNPLS</sequence>
<comment type="catalytic activity">
    <reaction evidence="1">
        <text>S-ubiquitinyl-[E2 ubiquitin-conjugating enzyme]-L-cysteine + [acceptor protein]-L-lysine = [E2 ubiquitin-conjugating enzyme]-L-cysteine + N(6)-ubiquitinyl-[acceptor protein]-L-lysine.</text>
        <dbReference type="EC" id="2.3.2.27"/>
    </reaction>
</comment>
<evidence type="ECO:0000256" key="9">
    <source>
        <dbReference type="SAM" id="MobiDB-lite"/>
    </source>
</evidence>
<feature type="domain" description="RING-type" evidence="12">
    <location>
        <begin position="124"/>
        <end position="166"/>
    </location>
</feature>
<gene>
    <name evidence="13" type="ORF">KY290_010010</name>
</gene>
<keyword evidence="11" id="KW-0732">Signal</keyword>
<dbReference type="Gene3D" id="3.30.40.10">
    <property type="entry name" value="Zinc/RING finger domain, C3HC4 (zinc finger)"/>
    <property type="match status" value="1"/>
</dbReference>
<evidence type="ECO:0000256" key="11">
    <source>
        <dbReference type="SAM" id="SignalP"/>
    </source>
</evidence>
<evidence type="ECO:0000256" key="8">
    <source>
        <dbReference type="PROSITE-ProRule" id="PRU00175"/>
    </source>
</evidence>
<keyword evidence="3" id="KW-0479">Metal-binding</keyword>
<feature type="compositionally biased region" description="Basic and acidic residues" evidence="9">
    <location>
        <begin position="331"/>
        <end position="343"/>
    </location>
</feature>
<proteinExistence type="inferred from homology"/>
<dbReference type="InterPro" id="IPR013083">
    <property type="entry name" value="Znf_RING/FYVE/PHD"/>
</dbReference>
<dbReference type="SMART" id="SM00184">
    <property type="entry name" value="RING"/>
    <property type="match status" value="1"/>
</dbReference>
<evidence type="ECO:0000259" key="12">
    <source>
        <dbReference type="PROSITE" id="PS50089"/>
    </source>
</evidence>
<evidence type="ECO:0000313" key="13">
    <source>
        <dbReference type="EMBL" id="KAH0772873.1"/>
    </source>
</evidence>
<protein>
    <recommendedName>
        <fullName evidence="2">RING-type E3 ubiquitin transferase</fullName>
        <ecNumber evidence="2">2.3.2.27</ecNumber>
    </recommendedName>
</protein>
<evidence type="ECO:0000256" key="2">
    <source>
        <dbReference type="ARBA" id="ARBA00012483"/>
    </source>
</evidence>
<dbReference type="PROSITE" id="PS50089">
    <property type="entry name" value="ZF_RING_2"/>
    <property type="match status" value="1"/>
</dbReference>
<organism evidence="13 14">
    <name type="scientific">Solanum tuberosum</name>
    <name type="common">Potato</name>
    <dbReference type="NCBI Taxonomy" id="4113"/>
    <lineage>
        <taxon>Eukaryota</taxon>
        <taxon>Viridiplantae</taxon>
        <taxon>Streptophyta</taxon>
        <taxon>Embryophyta</taxon>
        <taxon>Tracheophyta</taxon>
        <taxon>Spermatophyta</taxon>
        <taxon>Magnoliopsida</taxon>
        <taxon>eudicotyledons</taxon>
        <taxon>Gunneridae</taxon>
        <taxon>Pentapetalae</taxon>
        <taxon>asterids</taxon>
        <taxon>lamiids</taxon>
        <taxon>Solanales</taxon>
        <taxon>Solanaceae</taxon>
        <taxon>Solanoideae</taxon>
        <taxon>Solaneae</taxon>
        <taxon>Solanum</taxon>
    </lineage>
</organism>
<keyword evidence="5" id="KW-0833">Ubl conjugation pathway</keyword>
<feature type="region of interest" description="Disordered" evidence="9">
    <location>
        <begin position="359"/>
        <end position="378"/>
    </location>
</feature>
<reference evidence="13 14" key="1">
    <citation type="journal article" date="2021" name="bioRxiv">
        <title>Chromosome-scale and haplotype-resolved genome assembly of a tetraploid potato cultivar.</title>
        <authorList>
            <person name="Sun H."/>
            <person name="Jiao W.-B."/>
            <person name="Krause K."/>
            <person name="Campoy J.A."/>
            <person name="Goel M."/>
            <person name="Folz-Donahue K."/>
            <person name="Kukat C."/>
            <person name="Huettel B."/>
            <person name="Schneeberger K."/>
        </authorList>
    </citation>
    <scope>NUCLEOTIDE SEQUENCE [LARGE SCALE GENOMIC DNA]</scope>
    <source>
        <strain evidence="13">SolTubOtavaFocal</strain>
        <tissue evidence="13">Leaves</tissue>
    </source>
</reference>
<feature type="chain" id="PRO_5047520255" description="RING-type E3 ubiquitin transferase" evidence="11">
    <location>
        <begin position="22"/>
        <end position="378"/>
    </location>
</feature>
<feature type="signal peptide" evidence="11">
    <location>
        <begin position="1"/>
        <end position="21"/>
    </location>
</feature>
<keyword evidence="6" id="KW-0862">Zinc</keyword>
<dbReference type="EMBL" id="JAIVGD010000005">
    <property type="protein sequence ID" value="KAH0772873.1"/>
    <property type="molecule type" value="Genomic_DNA"/>
</dbReference>
<dbReference type="InterPro" id="IPR053238">
    <property type="entry name" value="RING-H2_zinc_finger"/>
</dbReference>
<dbReference type="PANTHER" id="PTHR14155:SF630">
    <property type="entry name" value="E3 UBIQUITIN-PROTEIN LIGASE ATL6-LIKE"/>
    <property type="match status" value="1"/>
</dbReference>
<comment type="caution">
    <text evidence="13">The sequence shown here is derived from an EMBL/GenBank/DDBJ whole genome shotgun (WGS) entry which is preliminary data.</text>
</comment>
<name>A0ABQ7VYI5_SOLTU</name>
<accession>A0ABQ7VYI5</accession>
<evidence type="ECO:0000256" key="3">
    <source>
        <dbReference type="ARBA" id="ARBA00022723"/>
    </source>
</evidence>
<evidence type="ECO:0000256" key="4">
    <source>
        <dbReference type="ARBA" id="ARBA00022771"/>
    </source>
</evidence>
<dbReference type="Proteomes" id="UP000826656">
    <property type="component" value="Unassembled WGS sequence"/>
</dbReference>
<evidence type="ECO:0000256" key="10">
    <source>
        <dbReference type="SAM" id="Phobius"/>
    </source>
</evidence>
<keyword evidence="14" id="KW-1185">Reference proteome</keyword>
<dbReference type="InterPro" id="IPR001841">
    <property type="entry name" value="Znf_RING"/>
</dbReference>
<evidence type="ECO:0000256" key="5">
    <source>
        <dbReference type="ARBA" id="ARBA00022786"/>
    </source>
</evidence>
<evidence type="ECO:0000256" key="1">
    <source>
        <dbReference type="ARBA" id="ARBA00000900"/>
    </source>
</evidence>
<dbReference type="SUPFAM" id="SSF57850">
    <property type="entry name" value="RING/U-box"/>
    <property type="match status" value="1"/>
</dbReference>